<protein>
    <submittedName>
        <fullName evidence="2">Uncharacterized protein</fullName>
    </submittedName>
</protein>
<comment type="caution">
    <text evidence="2">The sequence shown here is derived from an EMBL/GenBank/DDBJ whole genome shotgun (WGS) entry which is preliminary data.</text>
</comment>
<feature type="coiled-coil region" evidence="1">
    <location>
        <begin position="404"/>
        <end position="452"/>
    </location>
</feature>
<proteinExistence type="predicted"/>
<evidence type="ECO:0000313" key="2">
    <source>
        <dbReference type="EMBL" id="TRM70399.1"/>
    </source>
</evidence>
<evidence type="ECO:0000313" key="3">
    <source>
        <dbReference type="Proteomes" id="UP000320762"/>
    </source>
</evidence>
<dbReference type="Proteomes" id="UP000320762">
    <property type="component" value="Unassembled WGS sequence"/>
</dbReference>
<sequence>MAAPLSSLPERHIIHGIIQSKMQSYEIDDWVVAIYTEDVGRSDRLEMIDLLQITRIEHWKKKDGWQHEFVYIYLTYVGRGGGCMRYIKIERIGQIAREDDLLQRAGGFSPDWMRTSVEASSQVTAALSGSKPTDDAVVVDPYHHDNMNGRKMWPSDVECLYQLEFPADNRPNVLHLALVVDQVHTIGPHYSIFGTMCYWHARCVYEILKTKFGGQEKAMPAAAKRGMYYGNRCIDDHLVFNMRYFTHDVFIKRVASLRKKDRAGTRKSRLSKLSWSASSSGRDASPTPDQAEAAINEAMTLSLEEEARSVCERHPDIVQSMAESPVVGSMSQFSDRGSSAPRFVEPVEKLLRNFDALYAVKRKDIQALVEDHMDPIERRNLALVAENRMLHENDEAHAKALRDKDQALRNKDQALRDKDQALRDQAQALHDKDQELLELRDMRARLDAYESRRRPTA</sequence>
<gene>
    <name evidence="2" type="ORF">BD626DRAFT_564042</name>
</gene>
<dbReference type="EMBL" id="VDMD01000001">
    <property type="protein sequence ID" value="TRM70399.1"/>
    <property type="molecule type" value="Genomic_DNA"/>
</dbReference>
<dbReference type="STRING" id="97359.A0A550D030"/>
<keyword evidence="1" id="KW-0175">Coiled coil</keyword>
<name>A0A550D030_9AGAR</name>
<organism evidence="2 3">
    <name type="scientific">Schizophyllum amplum</name>
    <dbReference type="NCBI Taxonomy" id="97359"/>
    <lineage>
        <taxon>Eukaryota</taxon>
        <taxon>Fungi</taxon>
        <taxon>Dikarya</taxon>
        <taxon>Basidiomycota</taxon>
        <taxon>Agaricomycotina</taxon>
        <taxon>Agaricomycetes</taxon>
        <taxon>Agaricomycetidae</taxon>
        <taxon>Agaricales</taxon>
        <taxon>Schizophyllaceae</taxon>
        <taxon>Schizophyllum</taxon>
    </lineage>
</organism>
<reference evidence="2 3" key="1">
    <citation type="journal article" date="2019" name="New Phytol.">
        <title>Comparative genomics reveals unique wood-decay strategies and fruiting body development in the Schizophyllaceae.</title>
        <authorList>
            <person name="Almasi E."/>
            <person name="Sahu N."/>
            <person name="Krizsan K."/>
            <person name="Balint B."/>
            <person name="Kovacs G.M."/>
            <person name="Kiss B."/>
            <person name="Cseklye J."/>
            <person name="Drula E."/>
            <person name="Henrissat B."/>
            <person name="Nagy I."/>
            <person name="Chovatia M."/>
            <person name="Adam C."/>
            <person name="LaButti K."/>
            <person name="Lipzen A."/>
            <person name="Riley R."/>
            <person name="Grigoriev I.V."/>
            <person name="Nagy L.G."/>
        </authorList>
    </citation>
    <scope>NUCLEOTIDE SEQUENCE [LARGE SCALE GENOMIC DNA]</scope>
    <source>
        <strain evidence="2 3">NL-1724</strain>
    </source>
</reference>
<keyword evidence="3" id="KW-1185">Reference proteome</keyword>
<dbReference type="AlphaFoldDB" id="A0A550D030"/>
<dbReference type="OrthoDB" id="2917832at2759"/>
<evidence type="ECO:0000256" key="1">
    <source>
        <dbReference type="SAM" id="Coils"/>
    </source>
</evidence>
<accession>A0A550D030</accession>